<dbReference type="Pfam" id="PF21361">
    <property type="entry name" value="Sina_ZnF"/>
    <property type="match status" value="1"/>
</dbReference>
<dbReference type="AlphaFoldDB" id="A0A2J7PNP1"/>
<dbReference type="EMBL" id="NEVH01023353">
    <property type="protein sequence ID" value="PNF17957.1"/>
    <property type="molecule type" value="Genomic_DNA"/>
</dbReference>
<dbReference type="GO" id="GO:0043161">
    <property type="term" value="P:proteasome-mediated ubiquitin-dependent protein catabolic process"/>
    <property type="evidence" value="ECO:0007669"/>
    <property type="project" value="TreeGrafter"/>
</dbReference>
<reference evidence="13 14" key="1">
    <citation type="submission" date="2017-12" db="EMBL/GenBank/DDBJ databases">
        <title>Hemimetabolous genomes reveal molecular basis of termite eusociality.</title>
        <authorList>
            <person name="Harrison M.C."/>
            <person name="Jongepier E."/>
            <person name="Robertson H.M."/>
            <person name="Arning N."/>
            <person name="Bitard-Feildel T."/>
            <person name="Chao H."/>
            <person name="Childers C.P."/>
            <person name="Dinh H."/>
            <person name="Doddapaneni H."/>
            <person name="Dugan S."/>
            <person name="Gowin J."/>
            <person name="Greiner C."/>
            <person name="Han Y."/>
            <person name="Hu H."/>
            <person name="Hughes D.S.T."/>
            <person name="Huylmans A.-K."/>
            <person name="Kemena C."/>
            <person name="Kremer L.P.M."/>
            <person name="Lee S.L."/>
            <person name="Lopez-Ezquerra A."/>
            <person name="Mallet L."/>
            <person name="Monroy-Kuhn J.M."/>
            <person name="Moser A."/>
            <person name="Murali S.C."/>
            <person name="Muzny D.M."/>
            <person name="Otani S."/>
            <person name="Piulachs M.-D."/>
            <person name="Poelchau M."/>
            <person name="Qu J."/>
            <person name="Schaub F."/>
            <person name="Wada-Katsumata A."/>
            <person name="Worley K.C."/>
            <person name="Xie Q."/>
            <person name="Ylla G."/>
            <person name="Poulsen M."/>
            <person name="Gibbs R.A."/>
            <person name="Schal C."/>
            <person name="Richards S."/>
            <person name="Belles X."/>
            <person name="Korb J."/>
            <person name="Bornberg-Bauer E."/>
        </authorList>
    </citation>
    <scope>NUCLEOTIDE SEQUENCE [LARGE SCALE GENOMIC DNA]</scope>
    <source>
        <tissue evidence="13">Whole body</tissue>
    </source>
</reference>
<evidence type="ECO:0000256" key="4">
    <source>
        <dbReference type="ARBA" id="ARBA00022679"/>
    </source>
</evidence>
<evidence type="ECO:0000256" key="3">
    <source>
        <dbReference type="ARBA" id="ARBA00009119"/>
    </source>
</evidence>
<feature type="domain" description="SIAH-type" evidence="12">
    <location>
        <begin position="70"/>
        <end position="130"/>
    </location>
</feature>
<dbReference type="InterPro" id="IPR004162">
    <property type="entry name" value="SINA-like_animal"/>
</dbReference>
<dbReference type="Gene3D" id="2.60.210.10">
    <property type="entry name" value="Apoptosis, Tumor Necrosis Factor Receptor Associated Protein 2, Chain A"/>
    <property type="match status" value="1"/>
</dbReference>
<comment type="function">
    <text evidence="10">E3 ubiquitin-protein ligase that mediates ubiquitination and subsequent proteasomal degradation of target proteins. E3 ubiquitin ligases accept ubiquitin from an E2 ubiquitin-conjugating enzyme in the form of a thioester and then directly transfers the ubiquitin to targeted substrates.</text>
</comment>
<gene>
    <name evidence="13" type="primary">Siah1b_2</name>
    <name evidence="13" type="ORF">B7P43_G17877</name>
</gene>
<dbReference type="Pfam" id="PF03145">
    <property type="entry name" value="Sina_TRAF"/>
    <property type="match status" value="1"/>
</dbReference>
<dbReference type="UniPathway" id="UPA00143"/>
<keyword evidence="4" id="KW-0808">Transferase</keyword>
<evidence type="ECO:0000256" key="1">
    <source>
        <dbReference type="ARBA" id="ARBA00000900"/>
    </source>
</evidence>
<dbReference type="SUPFAM" id="SSF49599">
    <property type="entry name" value="TRAF domain-like"/>
    <property type="match status" value="1"/>
</dbReference>
<dbReference type="FunFam" id="2.60.210.10:FF:000002">
    <property type="entry name" value="E3 ubiquitin-protein ligase"/>
    <property type="match status" value="1"/>
</dbReference>
<dbReference type="InterPro" id="IPR008974">
    <property type="entry name" value="TRAF-like"/>
</dbReference>
<evidence type="ECO:0000256" key="10">
    <source>
        <dbReference type="RuleBase" id="RU201113"/>
    </source>
</evidence>
<dbReference type="PANTHER" id="PTHR45877:SF2">
    <property type="entry name" value="E3 UBIQUITIN-PROTEIN LIGASE SINA-RELATED"/>
    <property type="match status" value="1"/>
</dbReference>
<dbReference type="Pfam" id="PF21362">
    <property type="entry name" value="Sina_RING"/>
    <property type="match status" value="1"/>
</dbReference>
<dbReference type="EC" id="2.3.2.27" evidence="10"/>
<feature type="domain" description="RING-type" evidence="11">
    <location>
        <begin position="18"/>
        <end position="53"/>
    </location>
</feature>
<protein>
    <recommendedName>
        <fullName evidence="10">E3 ubiquitin-protein ligase</fullName>
        <ecNumber evidence="10">2.3.2.27</ecNumber>
    </recommendedName>
</protein>
<dbReference type="GO" id="GO:0061630">
    <property type="term" value="F:ubiquitin protein ligase activity"/>
    <property type="evidence" value="ECO:0007669"/>
    <property type="project" value="UniProtKB-EC"/>
</dbReference>
<accession>A0A2J7PNP1</accession>
<dbReference type="InterPro" id="IPR013010">
    <property type="entry name" value="Znf_SIAH"/>
</dbReference>
<dbReference type="InterPro" id="IPR018121">
    <property type="entry name" value="7-in-absentia-prot_TRAF-dom"/>
</dbReference>
<dbReference type="STRING" id="105785.A0A2J7PNP1"/>
<dbReference type="GO" id="GO:0031624">
    <property type="term" value="F:ubiquitin conjugating enzyme binding"/>
    <property type="evidence" value="ECO:0007669"/>
    <property type="project" value="TreeGrafter"/>
</dbReference>
<dbReference type="OrthoDB" id="941555at2759"/>
<name>A0A2J7PNP1_9NEOP</name>
<proteinExistence type="inferred from homology"/>
<dbReference type="PROSITE" id="PS50089">
    <property type="entry name" value="ZF_RING_2"/>
    <property type="match status" value="1"/>
</dbReference>
<evidence type="ECO:0000313" key="13">
    <source>
        <dbReference type="EMBL" id="PNF17957.1"/>
    </source>
</evidence>
<evidence type="ECO:0000313" key="14">
    <source>
        <dbReference type="Proteomes" id="UP000235965"/>
    </source>
</evidence>
<dbReference type="PANTHER" id="PTHR45877">
    <property type="entry name" value="E3 UBIQUITIN-PROTEIN LIGASE SIAH2"/>
    <property type="match status" value="1"/>
</dbReference>
<evidence type="ECO:0000259" key="12">
    <source>
        <dbReference type="PROSITE" id="PS51081"/>
    </source>
</evidence>
<sequence>MDHNSTSAMETKGGLYMCPVCSDYFLPPILQCHNGHRICTECRPKLTHCPMCTAALGNIRNLAMEKTPNTLKLPCNYSIFCRAVALLGIKRKEHEEGCEYRPYSCPCWGACCKWQGSLKQVMPHLMMSHESITTLQGEDVVFLAKHTNLTEDRSWVMMQSCFGHHFRLLLEKRVKWYVCEHYFAIVQLIGTRKQTKKFAYKLELNGHGRRLTLEETPKSIHEQVTIIILNSDCLQFDGYTARLFADDGILRIHVSICMV</sequence>
<comment type="domain">
    <text evidence="10">The RING-type zinc finger domain is essential for ubiquitin ligase activity.</text>
</comment>
<keyword evidence="14" id="KW-1185">Reference proteome</keyword>
<evidence type="ECO:0000256" key="9">
    <source>
        <dbReference type="PROSITE-ProRule" id="PRU00455"/>
    </source>
</evidence>
<evidence type="ECO:0000256" key="7">
    <source>
        <dbReference type="ARBA" id="ARBA00022786"/>
    </source>
</evidence>
<organism evidence="13 14">
    <name type="scientific">Cryptotermes secundus</name>
    <dbReference type="NCBI Taxonomy" id="105785"/>
    <lineage>
        <taxon>Eukaryota</taxon>
        <taxon>Metazoa</taxon>
        <taxon>Ecdysozoa</taxon>
        <taxon>Arthropoda</taxon>
        <taxon>Hexapoda</taxon>
        <taxon>Insecta</taxon>
        <taxon>Pterygota</taxon>
        <taxon>Neoptera</taxon>
        <taxon>Polyneoptera</taxon>
        <taxon>Dictyoptera</taxon>
        <taxon>Blattodea</taxon>
        <taxon>Blattoidea</taxon>
        <taxon>Termitoidae</taxon>
        <taxon>Kalotermitidae</taxon>
        <taxon>Cryptotermitinae</taxon>
        <taxon>Cryptotermes</taxon>
    </lineage>
</organism>
<dbReference type="GO" id="GO:0008270">
    <property type="term" value="F:zinc ion binding"/>
    <property type="evidence" value="ECO:0007669"/>
    <property type="project" value="UniProtKB-KW"/>
</dbReference>
<comment type="catalytic activity">
    <reaction evidence="1 10">
        <text>S-ubiquitinyl-[E2 ubiquitin-conjugating enzyme]-L-cysteine + [acceptor protein]-L-lysine = [E2 ubiquitin-conjugating enzyme]-L-cysteine + N(6)-ubiquitinyl-[acceptor protein]-L-lysine.</text>
        <dbReference type="EC" id="2.3.2.27"/>
    </reaction>
</comment>
<keyword evidence="6 9" id="KW-0863">Zinc-finger</keyword>
<comment type="similarity">
    <text evidence="3 10">Belongs to the SINA (Seven in absentia) family.</text>
</comment>
<dbReference type="PROSITE" id="PS51081">
    <property type="entry name" value="ZF_SIAH"/>
    <property type="match status" value="1"/>
</dbReference>
<dbReference type="InParanoid" id="A0A2J7PNP1"/>
<dbReference type="Proteomes" id="UP000235965">
    <property type="component" value="Unassembled WGS sequence"/>
</dbReference>
<evidence type="ECO:0000256" key="6">
    <source>
        <dbReference type="ARBA" id="ARBA00022771"/>
    </source>
</evidence>
<evidence type="ECO:0000256" key="5">
    <source>
        <dbReference type="ARBA" id="ARBA00022723"/>
    </source>
</evidence>
<evidence type="ECO:0000259" key="11">
    <source>
        <dbReference type="PROSITE" id="PS50089"/>
    </source>
</evidence>
<dbReference type="GO" id="GO:0005737">
    <property type="term" value="C:cytoplasm"/>
    <property type="evidence" value="ECO:0007669"/>
    <property type="project" value="InterPro"/>
</dbReference>
<dbReference type="InterPro" id="IPR001841">
    <property type="entry name" value="Znf_RING"/>
</dbReference>
<comment type="caution">
    <text evidence="13">The sequence shown here is derived from an EMBL/GenBank/DDBJ whole genome shotgun (WGS) entry which is preliminary data.</text>
</comment>
<dbReference type="InterPro" id="IPR049548">
    <property type="entry name" value="Sina-like_RING"/>
</dbReference>
<dbReference type="Gene3D" id="3.30.160.60">
    <property type="entry name" value="Classic Zinc Finger"/>
    <property type="match status" value="1"/>
</dbReference>
<evidence type="ECO:0000256" key="8">
    <source>
        <dbReference type="ARBA" id="ARBA00022833"/>
    </source>
</evidence>
<keyword evidence="8 10" id="KW-0862">Zinc</keyword>
<keyword evidence="5 10" id="KW-0479">Metal-binding</keyword>
<comment type="pathway">
    <text evidence="2 10">Protein modification; protein ubiquitination.</text>
</comment>
<dbReference type="GO" id="GO:0016567">
    <property type="term" value="P:protein ubiquitination"/>
    <property type="evidence" value="ECO:0007669"/>
    <property type="project" value="UniProtKB-UniPathway"/>
</dbReference>
<evidence type="ECO:0000256" key="2">
    <source>
        <dbReference type="ARBA" id="ARBA00004906"/>
    </source>
</evidence>
<comment type="domain">
    <text evidence="10">The SBD domain (substrate-binding domain) mediates the interaction with substrate proteins. It is related to the TRAF family.</text>
</comment>
<keyword evidence="7 10" id="KW-0833">Ubl conjugation pathway</keyword>